<proteinExistence type="predicted"/>
<gene>
    <name evidence="2" type="ORF">PGT21_007348</name>
</gene>
<organism evidence="2 3">
    <name type="scientific">Puccinia graminis f. sp. tritici</name>
    <dbReference type="NCBI Taxonomy" id="56615"/>
    <lineage>
        <taxon>Eukaryota</taxon>
        <taxon>Fungi</taxon>
        <taxon>Dikarya</taxon>
        <taxon>Basidiomycota</taxon>
        <taxon>Pucciniomycotina</taxon>
        <taxon>Pucciniomycetes</taxon>
        <taxon>Pucciniales</taxon>
        <taxon>Pucciniaceae</taxon>
        <taxon>Puccinia</taxon>
    </lineage>
</organism>
<evidence type="ECO:0000313" key="2">
    <source>
        <dbReference type="EMBL" id="KAA1108301.1"/>
    </source>
</evidence>
<feature type="region of interest" description="Disordered" evidence="1">
    <location>
        <begin position="709"/>
        <end position="818"/>
    </location>
</feature>
<accession>A0A5B0Q514</accession>
<evidence type="ECO:0000256" key="1">
    <source>
        <dbReference type="SAM" id="MobiDB-lite"/>
    </source>
</evidence>
<feature type="compositionally biased region" description="Polar residues" evidence="1">
    <location>
        <begin position="747"/>
        <end position="756"/>
    </location>
</feature>
<feature type="compositionally biased region" description="Acidic residues" evidence="1">
    <location>
        <begin position="227"/>
        <end position="237"/>
    </location>
</feature>
<sequence length="859" mass="93684">MAGNKGEAAMVKIEPQDEDLAFNGRNFKRFLSEYQLAARLDGASEKDMAQQLGFFIAKDELLDVVETLEGYEPPDWPKLKASMIAYWGNVNTAKFSLPDPKPSDRLLEEENPRNLERGLPLGSHNDLVVEEVLESDLDFVDLDVGLELFDKSSEQHPDESIKTREPAWHPTKASLDFTAASVIEYPSASRINKSNPSRRQCENLKSSAVLSVLIPPVKDSKLPVPDSDQEDMDDNPELFEKSTEDPSPAEVTAARPILALNSVASPINNHLSTEISKNLSSASASAATVRRPLICYYCHCKGHGTAHCHALQKDKEKCLVDQKGHNYFLPSGAWIPFDPVRPIRSVVTAFQASSRSAPPFPAPYRISCGALQPLYPTTKPIPCADPPVSESYHCHLIHKSPNIKSSQPKVLSSDPPSPKCLAKFVKEANSVLKKIINLMVPGFSASSLDNVHLPKSQIPRRTKARKVIPRRHNGVKVSSLQCAPPGLDATKIVKTLSCATLVSNGQPSTLVSPGVPDPTSSETLRDEVKLSSDPSLCSVPDLDPIGQLHPTEECLVSFPIALRDEVKLSSDPSLCSVPDLDPIGQLQPTEECLVSSPIDLRNEVKLSSDPSLCSVPDLDPIGQLQPTEECLVSSPIDLRNERSVPDLDPIGQLRPTEECLVLSSIDLRDEVKLSSDPSLCSVPDLDPIGQLRPTAKRLVSSSIRLRKEATLHSQSQASVFSSQASSDPNNHMSSSSHNYRSHPSGVPKSSITPEVHQSQSSQPLSNSVDSLSSSSPIRLRNEDKPASVPIPNPLRNETKQTSESSNVEDPNLVSSDGVAASCQVENDLRNEVELGLLHFDEKEGWMIEVFPRGGKVDQK</sequence>
<comment type="caution">
    <text evidence="2">The sequence shown here is derived from an EMBL/GenBank/DDBJ whole genome shotgun (WGS) entry which is preliminary data.</text>
</comment>
<name>A0A5B0Q514_PUCGR</name>
<dbReference type="EMBL" id="VSWC01000028">
    <property type="protein sequence ID" value="KAA1108301.1"/>
    <property type="molecule type" value="Genomic_DNA"/>
</dbReference>
<feature type="compositionally biased region" description="Polar residues" evidence="1">
    <location>
        <begin position="799"/>
        <end position="814"/>
    </location>
</feature>
<evidence type="ECO:0000313" key="3">
    <source>
        <dbReference type="Proteomes" id="UP000324748"/>
    </source>
</evidence>
<reference evidence="2 3" key="1">
    <citation type="submission" date="2019-05" db="EMBL/GenBank/DDBJ databases">
        <title>Emergence of the Ug99 lineage of the wheat stem rust pathogen through somatic hybridization.</title>
        <authorList>
            <person name="Li F."/>
            <person name="Upadhyaya N.M."/>
            <person name="Sperschneider J."/>
            <person name="Matny O."/>
            <person name="Nguyen-Phuc H."/>
            <person name="Mago R."/>
            <person name="Raley C."/>
            <person name="Miller M.E."/>
            <person name="Silverstein K.A.T."/>
            <person name="Henningsen E."/>
            <person name="Hirsch C.D."/>
            <person name="Visser B."/>
            <person name="Pretorius Z.A."/>
            <person name="Steffenson B.J."/>
            <person name="Schwessinger B."/>
            <person name="Dodds P.N."/>
            <person name="Figueroa M."/>
        </authorList>
    </citation>
    <scope>NUCLEOTIDE SEQUENCE [LARGE SCALE GENOMIC DNA]</scope>
    <source>
        <strain evidence="2">21-0</strain>
    </source>
</reference>
<feature type="compositionally biased region" description="Low complexity" evidence="1">
    <location>
        <begin position="713"/>
        <end position="744"/>
    </location>
</feature>
<feature type="region of interest" description="Disordered" evidence="1">
    <location>
        <begin position="219"/>
        <end position="247"/>
    </location>
</feature>
<keyword evidence="3" id="KW-1185">Reference proteome</keyword>
<feature type="region of interest" description="Disordered" evidence="1">
    <location>
        <begin position="98"/>
        <end position="118"/>
    </location>
</feature>
<feature type="compositionally biased region" description="Basic and acidic residues" evidence="1">
    <location>
        <begin position="101"/>
        <end position="116"/>
    </location>
</feature>
<dbReference type="OrthoDB" id="2501290at2759"/>
<feature type="compositionally biased region" description="Low complexity" evidence="1">
    <location>
        <begin position="757"/>
        <end position="775"/>
    </location>
</feature>
<dbReference type="Proteomes" id="UP000324748">
    <property type="component" value="Unassembled WGS sequence"/>
</dbReference>
<protein>
    <submittedName>
        <fullName evidence="2">Uncharacterized protein</fullName>
    </submittedName>
</protein>
<dbReference type="AlphaFoldDB" id="A0A5B0Q514"/>